<organism evidence="7 8">
    <name type="scientific">Septoria linicola</name>
    <dbReference type="NCBI Taxonomy" id="215465"/>
    <lineage>
        <taxon>Eukaryota</taxon>
        <taxon>Fungi</taxon>
        <taxon>Dikarya</taxon>
        <taxon>Ascomycota</taxon>
        <taxon>Pezizomycotina</taxon>
        <taxon>Dothideomycetes</taxon>
        <taxon>Dothideomycetidae</taxon>
        <taxon>Mycosphaerellales</taxon>
        <taxon>Mycosphaerellaceae</taxon>
        <taxon>Septoria</taxon>
    </lineage>
</organism>
<proteinExistence type="inferred from homology"/>
<feature type="compositionally biased region" description="Acidic residues" evidence="5">
    <location>
        <begin position="52"/>
        <end position="62"/>
    </location>
</feature>
<keyword evidence="2 7" id="KW-0378">Hydrolase</keyword>
<accession>A0A9Q9AEW9</accession>
<evidence type="ECO:0000313" key="8">
    <source>
        <dbReference type="Proteomes" id="UP001056384"/>
    </source>
</evidence>
<evidence type="ECO:0000256" key="2">
    <source>
        <dbReference type="ARBA" id="ARBA00022801"/>
    </source>
</evidence>
<reference evidence="7" key="1">
    <citation type="submission" date="2022-06" db="EMBL/GenBank/DDBJ databases">
        <title>Complete genome sequences of two strains of the flax pathogen Septoria linicola.</title>
        <authorList>
            <person name="Lapalu N."/>
            <person name="Simon A."/>
            <person name="Demenou B."/>
            <person name="Paumier D."/>
            <person name="Guillot M.-P."/>
            <person name="Gout L."/>
            <person name="Valade R."/>
        </authorList>
    </citation>
    <scope>NUCLEOTIDE SEQUENCE</scope>
    <source>
        <strain evidence="7">SE15195</strain>
    </source>
</reference>
<keyword evidence="6" id="KW-1133">Transmembrane helix</keyword>
<feature type="transmembrane region" description="Helical" evidence="6">
    <location>
        <begin position="13"/>
        <end position="32"/>
    </location>
</feature>
<feature type="region of interest" description="Disordered" evidence="5">
    <location>
        <begin position="48"/>
        <end position="69"/>
    </location>
</feature>
<dbReference type="InterPro" id="IPR002833">
    <property type="entry name" value="PTH2"/>
</dbReference>
<keyword evidence="8" id="KW-1185">Reference proteome</keyword>
<dbReference type="SUPFAM" id="SSF102462">
    <property type="entry name" value="Peptidyl-tRNA hydrolase II"/>
    <property type="match status" value="1"/>
</dbReference>
<sequence>MAQPPLDRLPPSAASYAIAAAIVSFTSGYFLGKASSIGLFGRSPATTSAGADSDDASESDSDESTHDLGELQTFKGNTEECKLVLVVRTDLGMTKGKMAAQCGHATLACYKAFLRSDPNHELLKRWESLGQAKVALKVDSEDEMLMMQATAVSLGLCAQVIHDAGRTQIASGSATVLGIGPAPKGKIDEVTGHLKLL</sequence>
<dbReference type="NCBIfam" id="TIGR00283">
    <property type="entry name" value="arch_pth2"/>
    <property type="match status" value="1"/>
</dbReference>
<dbReference type="Gene3D" id="3.40.1490.10">
    <property type="entry name" value="Bit1"/>
    <property type="match status" value="1"/>
</dbReference>
<comment type="catalytic activity">
    <reaction evidence="4">
        <text>an N-acyl-L-alpha-aminoacyl-tRNA + H2O = an N-acyl-L-amino acid + a tRNA + H(+)</text>
        <dbReference type="Rhea" id="RHEA:54448"/>
        <dbReference type="Rhea" id="RHEA-COMP:10123"/>
        <dbReference type="Rhea" id="RHEA-COMP:13883"/>
        <dbReference type="ChEBI" id="CHEBI:15377"/>
        <dbReference type="ChEBI" id="CHEBI:15378"/>
        <dbReference type="ChEBI" id="CHEBI:59874"/>
        <dbReference type="ChEBI" id="CHEBI:78442"/>
        <dbReference type="ChEBI" id="CHEBI:138191"/>
        <dbReference type="EC" id="3.1.1.29"/>
    </reaction>
</comment>
<dbReference type="NCBIfam" id="NF003314">
    <property type="entry name" value="PRK04322.1"/>
    <property type="match status" value="1"/>
</dbReference>
<evidence type="ECO:0000256" key="4">
    <source>
        <dbReference type="ARBA" id="ARBA00048707"/>
    </source>
</evidence>
<protein>
    <recommendedName>
        <fullName evidence="1">peptidyl-tRNA hydrolase</fullName>
        <ecNumber evidence="1">3.1.1.29</ecNumber>
    </recommendedName>
</protein>
<dbReference type="GO" id="GO:0004045">
    <property type="term" value="F:peptidyl-tRNA hydrolase activity"/>
    <property type="evidence" value="ECO:0007669"/>
    <property type="project" value="UniProtKB-EC"/>
</dbReference>
<dbReference type="AlphaFoldDB" id="A0A9Q9AEW9"/>
<evidence type="ECO:0000256" key="5">
    <source>
        <dbReference type="SAM" id="MobiDB-lite"/>
    </source>
</evidence>
<dbReference type="EC" id="3.1.1.29" evidence="1"/>
<dbReference type="CDD" id="cd02430">
    <property type="entry name" value="PTH2"/>
    <property type="match status" value="1"/>
</dbReference>
<evidence type="ECO:0000256" key="6">
    <source>
        <dbReference type="SAM" id="Phobius"/>
    </source>
</evidence>
<evidence type="ECO:0000256" key="1">
    <source>
        <dbReference type="ARBA" id="ARBA00013260"/>
    </source>
</evidence>
<dbReference type="EMBL" id="CP099418">
    <property type="protein sequence ID" value="USW47752.1"/>
    <property type="molecule type" value="Genomic_DNA"/>
</dbReference>
<dbReference type="PANTHER" id="PTHR12649:SF11">
    <property type="entry name" value="PEPTIDYL-TRNA HYDROLASE 2, MITOCHONDRIAL"/>
    <property type="match status" value="1"/>
</dbReference>
<dbReference type="Proteomes" id="UP001056384">
    <property type="component" value="Chromosome 1"/>
</dbReference>
<comment type="similarity">
    <text evidence="3">Belongs to the PTH2 family.</text>
</comment>
<dbReference type="GO" id="GO:0005829">
    <property type="term" value="C:cytosol"/>
    <property type="evidence" value="ECO:0007669"/>
    <property type="project" value="TreeGrafter"/>
</dbReference>
<gene>
    <name evidence="7" type="ORF">Slin15195_G010710</name>
</gene>
<keyword evidence="6" id="KW-0472">Membrane</keyword>
<name>A0A9Q9AEW9_9PEZI</name>
<dbReference type="Pfam" id="PF01981">
    <property type="entry name" value="PTH2"/>
    <property type="match status" value="1"/>
</dbReference>
<dbReference type="FunFam" id="3.40.1490.10:FF:000001">
    <property type="entry name" value="Peptidyl-tRNA hydrolase 2"/>
    <property type="match status" value="1"/>
</dbReference>
<evidence type="ECO:0000256" key="3">
    <source>
        <dbReference type="ARBA" id="ARBA00038050"/>
    </source>
</evidence>
<dbReference type="PANTHER" id="PTHR12649">
    <property type="entry name" value="PEPTIDYL-TRNA HYDROLASE 2"/>
    <property type="match status" value="1"/>
</dbReference>
<keyword evidence="6" id="KW-0812">Transmembrane</keyword>
<dbReference type="InterPro" id="IPR023476">
    <property type="entry name" value="Pep_tRNA_hydro_II_dom_sf"/>
</dbReference>
<evidence type="ECO:0000313" key="7">
    <source>
        <dbReference type="EMBL" id="USW47752.1"/>
    </source>
</evidence>